<dbReference type="GO" id="GO:0005525">
    <property type="term" value="F:GTP binding"/>
    <property type="evidence" value="ECO:0007669"/>
    <property type="project" value="UniProtKB-KW"/>
</dbReference>
<reference evidence="7 8" key="1">
    <citation type="submission" date="2018-05" db="EMBL/GenBank/DDBJ databases">
        <title>Complete Genome Sequences of Extremely Thermoacidophilic, Metal-Mobilizing Type-Strain Members of the Archaeal Family Sulfolobaceae: Acidianus brierleyi DSM-1651T, Acidianus sulfidivorans DSM-18786T, Metallosphaera hakonensis DSM-7519T, and Metallosphaera prunae DSM-10039T.</title>
        <authorList>
            <person name="Counts J.A."/>
            <person name="Kelly R.M."/>
        </authorList>
    </citation>
    <scope>NUCLEOTIDE SEQUENCE [LARGE SCALE GENOMIC DNA]</scope>
    <source>
        <strain evidence="7 8">DSM 1651</strain>
    </source>
</reference>
<dbReference type="PANTHER" id="PTHR43087:SF1">
    <property type="entry name" value="LAO_AO TRANSPORT SYSTEM ATPASE"/>
    <property type="match status" value="1"/>
</dbReference>
<evidence type="ECO:0000313" key="7">
    <source>
        <dbReference type="EMBL" id="AWR94607.1"/>
    </source>
</evidence>
<evidence type="ECO:0000313" key="8">
    <source>
        <dbReference type="Proteomes" id="UP000248044"/>
    </source>
</evidence>
<dbReference type="AlphaFoldDB" id="A0A2U9IEY6"/>
<dbReference type="InterPro" id="IPR005129">
    <property type="entry name" value="GTPase_ArgK"/>
</dbReference>
<dbReference type="Gene3D" id="3.40.50.300">
    <property type="entry name" value="P-loop containing nucleotide triphosphate hydrolases"/>
    <property type="match status" value="1"/>
</dbReference>
<proteinExistence type="inferred from homology"/>
<dbReference type="NCBIfam" id="TIGR00750">
    <property type="entry name" value="lao"/>
    <property type="match status" value="1"/>
</dbReference>
<evidence type="ECO:0000259" key="6">
    <source>
        <dbReference type="SMART" id="SM00382"/>
    </source>
</evidence>
<dbReference type="SUPFAM" id="SSF52540">
    <property type="entry name" value="P-loop containing nucleoside triphosphate hydrolases"/>
    <property type="match status" value="1"/>
</dbReference>
<accession>A0A2U9IEY6</accession>
<dbReference type="InterPro" id="IPR027417">
    <property type="entry name" value="P-loop_NTPase"/>
</dbReference>
<dbReference type="PANTHER" id="PTHR43087">
    <property type="entry name" value="LYSINE/ARGININE/ORNITHINE TRANSPORT SYSTEM KINASE"/>
    <property type="match status" value="1"/>
</dbReference>
<name>A0A2U9IEY6_9CREN</name>
<dbReference type="SMART" id="SM00382">
    <property type="entry name" value="AAA"/>
    <property type="match status" value="1"/>
</dbReference>
<dbReference type="Pfam" id="PF03308">
    <property type="entry name" value="MeaB"/>
    <property type="match status" value="1"/>
</dbReference>
<dbReference type="KEGG" id="abri:DFR85_08395"/>
<protein>
    <submittedName>
        <fullName evidence="7">Methylmalonyl Co-A mutase-associated GTPase MeaB</fullName>
    </submittedName>
</protein>
<evidence type="ECO:0000256" key="3">
    <source>
        <dbReference type="ARBA" id="ARBA00022801"/>
    </source>
</evidence>
<keyword evidence="2" id="KW-0547">Nucleotide-binding</keyword>
<keyword evidence="3" id="KW-0378">Hydrolase</keyword>
<evidence type="ECO:0000256" key="5">
    <source>
        <dbReference type="ARBA" id="ARBA00023186"/>
    </source>
</evidence>
<comment type="similarity">
    <text evidence="1">Belongs to the SIMIBI class G3E GTPase family. ArgK/MeaB subfamily.</text>
</comment>
<evidence type="ECO:0000256" key="2">
    <source>
        <dbReference type="ARBA" id="ARBA00022741"/>
    </source>
</evidence>
<evidence type="ECO:0000256" key="4">
    <source>
        <dbReference type="ARBA" id="ARBA00023134"/>
    </source>
</evidence>
<dbReference type="InterPro" id="IPR003593">
    <property type="entry name" value="AAA+_ATPase"/>
</dbReference>
<keyword evidence="8" id="KW-1185">Reference proteome</keyword>
<dbReference type="GO" id="GO:0003924">
    <property type="term" value="F:GTPase activity"/>
    <property type="evidence" value="ECO:0007669"/>
    <property type="project" value="InterPro"/>
</dbReference>
<keyword evidence="4" id="KW-0342">GTP-binding</keyword>
<dbReference type="InterPro" id="IPR052040">
    <property type="entry name" value="GTPase/Isobutyryl-CoA_mutase"/>
</dbReference>
<dbReference type="Proteomes" id="UP000248044">
    <property type="component" value="Chromosome"/>
</dbReference>
<organism evidence="7 8">
    <name type="scientific">Acidianus brierleyi</name>
    <dbReference type="NCBI Taxonomy" id="41673"/>
    <lineage>
        <taxon>Archaea</taxon>
        <taxon>Thermoproteota</taxon>
        <taxon>Thermoprotei</taxon>
        <taxon>Sulfolobales</taxon>
        <taxon>Sulfolobaceae</taxon>
        <taxon>Acidianus</taxon>
    </lineage>
</organism>
<feature type="domain" description="AAA+ ATPase" evidence="6">
    <location>
        <begin position="53"/>
        <end position="189"/>
    </location>
</feature>
<sequence length="324" mass="36412">MLKRKEVLKLNHELLKKALEGDELSISKIFTNIEYSTKDGMEYLKELSLRAGNAYTIGITGSPGAGKSTLISDLIEEYAKNDLKIGVIMIDPSSPFSKGSFMGNRIRMQDKTMLKNVFIRSIASRGFLGGVSAEAIMLMEAMDGLGFDKIIVETVGSGQTDTDIVSAVHSILVLVIPGSGDEIQALKAGIMEIGDFYVINKSDKIEAESLYNSIKFAIESGETNWRDGWKPSIIKISALKKYGISELIQGITQHEKFVKEHDLFIKRIYQRRHKIIELYLKKKIDEVLLNTIRENEDIISEYEKKGTGLTETIEEIYENFKKKI</sequence>
<evidence type="ECO:0000256" key="1">
    <source>
        <dbReference type="ARBA" id="ARBA00009625"/>
    </source>
</evidence>
<gene>
    <name evidence="7" type="ORF">DFR85_08395</name>
</gene>
<dbReference type="EMBL" id="CP029289">
    <property type="protein sequence ID" value="AWR94607.1"/>
    <property type="molecule type" value="Genomic_DNA"/>
</dbReference>
<keyword evidence="5" id="KW-0143">Chaperone</keyword>